<dbReference type="PATRIC" id="fig|1219045.3.peg.1944"/>
<comment type="caution">
    <text evidence="7">The sequence shown here is derived from an EMBL/GenBank/DDBJ whole genome shotgun (WGS) entry which is preliminary data.</text>
</comment>
<feature type="transmembrane region" description="Helical" evidence="6">
    <location>
        <begin position="50"/>
        <end position="70"/>
    </location>
</feature>
<proteinExistence type="inferred from homology"/>
<feature type="transmembrane region" description="Helical" evidence="6">
    <location>
        <begin position="149"/>
        <end position="170"/>
    </location>
</feature>
<reference evidence="7" key="1">
    <citation type="submission" date="2014-08" db="EMBL/GenBank/DDBJ databases">
        <title>Draft genome sequences of Sphingobium herbicidovorans.</title>
        <authorList>
            <person name="Gan H.M."/>
            <person name="Gan H.Y."/>
            <person name="Savka M.A."/>
        </authorList>
    </citation>
    <scope>NUCLEOTIDE SEQUENCE [LARGE SCALE GENOMIC DNA]</scope>
    <source>
        <strain evidence="7">NBRC 16415</strain>
    </source>
</reference>
<evidence type="ECO:0000313" key="8">
    <source>
        <dbReference type="Proteomes" id="UP000024284"/>
    </source>
</evidence>
<comment type="similarity">
    <text evidence="2 6">Belongs to the GDT1 family.</text>
</comment>
<dbReference type="EMBL" id="JFZA02000013">
    <property type="protein sequence ID" value="KFG90239.1"/>
    <property type="molecule type" value="Genomic_DNA"/>
</dbReference>
<keyword evidence="3 6" id="KW-0812">Transmembrane</keyword>
<evidence type="ECO:0000313" key="7">
    <source>
        <dbReference type="EMBL" id="KFG90239.1"/>
    </source>
</evidence>
<evidence type="ECO:0000256" key="6">
    <source>
        <dbReference type="RuleBase" id="RU365102"/>
    </source>
</evidence>
<feature type="transmembrane region" description="Helical" evidence="6">
    <location>
        <begin position="82"/>
        <end position="100"/>
    </location>
</feature>
<dbReference type="InterPro" id="IPR001727">
    <property type="entry name" value="GDT1-like"/>
</dbReference>
<protein>
    <recommendedName>
        <fullName evidence="6">GDT1 family protein</fullName>
    </recommendedName>
</protein>
<dbReference type="PANTHER" id="PTHR12608:SF1">
    <property type="entry name" value="TRANSMEMBRANE PROTEIN 165"/>
    <property type="match status" value="1"/>
</dbReference>
<comment type="subcellular location">
    <subcellularLocation>
        <location evidence="1 6">Membrane</location>
        <topology evidence="1 6">Multi-pass membrane protein</topology>
    </subcellularLocation>
</comment>
<evidence type="ECO:0000256" key="4">
    <source>
        <dbReference type="ARBA" id="ARBA00022989"/>
    </source>
</evidence>
<accession>A0A086PA21</accession>
<dbReference type="Proteomes" id="UP000024284">
    <property type="component" value="Unassembled WGS sequence"/>
</dbReference>
<evidence type="ECO:0000256" key="1">
    <source>
        <dbReference type="ARBA" id="ARBA00004141"/>
    </source>
</evidence>
<organism evidence="7 8">
    <name type="scientific">Sphingobium herbicidovorans (strain ATCC 700291 / DSM 11019 / CCUG 56400 / KCTC 2939 / LMG 18315 / NBRC 16415 / MH)</name>
    <name type="common">Sphingomonas herbicidovorans</name>
    <dbReference type="NCBI Taxonomy" id="1219045"/>
    <lineage>
        <taxon>Bacteria</taxon>
        <taxon>Pseudomonadati</taxon>
        <taxon>Pseudomonadota</taxon>
        <taxon>Alphaproteobacteria</taxon>
        <taxon>Sphingomonadales</taxon>
        <taxon>Sphingomonadaceae</taxon>
        <taxon>Sphingobium</taxon>
    </lineage>
</organism>
<keyword evidence="4 6" id="KW-1133">Transmembrane helix</keyword>
<dbReference type="STRING" id="76947.GCA_002080435_01553"/>
<keyword evidence="8" id="KW-1185">Reference proteome</keyword>
<evidence type="ECO:0000256" key="2">
    <source>
        <dbReference type="ARBA" id="ARBA00009190"/>
    </source>
</evidence>
<evidence type="ECO:0000256" key="3">
    <source>
        <dbReference type="ARBA" id="ARBA00022692"/>
    </source>
</evidence>
<feature type="transmembrane region" description="Helical" evidence="6">
    <location>
        <begin position="182"/>
        <end position="206"/>
    </location>
</feature>
<dbReference type="GO" id="GO:0016020">
    <property type="term" value="C:membrane"/>
    <property type="evidence" value="ECO:0007669"/>
    <property type="project" value="UniProtKB-SubCell"/>
</dbReference>
<dbReference type="PANTHER" id="PTHR12608">
    <property type="entry name" value="TRANSMEMBRANE PROTEIN HTP-1 RELATED"/>
    <property type="match status" value="1"/>
</dbReference>
<dbReference type="eggNOG" id="COG2119">
    <property type="taxonomic scope" value="Bacteria"/>
</dbReference>
<sequence length="207" mass="22206">MALRLQPFARPRILSMDALLTSTALVAFAEMGDKTQLLAMLLATRFRKPVPIVMGILFATLANHFLAALVGHSIAGILTQDWFRYAVAASFIAMAAWTLIPDKIDEDEPLKAPSKAGVFLTTLIAFFLVEMGDKTQVATVALGAQFENVFAVTAGTTLGMMIANVPAVIFGEALAKKVPMRALQVGAALLFLVLGLWMIADLLGWIG</sequence>
<gene>
    <name evidence="7" type="ORF">BV98_001903</name>
</gene>
<dbReference type="AlphaFoldDB" id="A0A086PA21"/>
<feature type="transmembrane region" description="Helical" evidence="6">
    <location>
        <begin position="112"/>
        <end position="129"/>
    </location>
</feature>
<keyword evidence="5 6" id="KW-0472">Membrane</keyword>
<name>A0A086PA21_SPHHM</name>
<evidence type="ECO:0000256" key="5">
    <source>
        <dbReference type="ARBA" id="ARBA00023136"/>
    </source>
</evidence>
<dbReference type="GO" id="GO:0046873">
    <property type="term" value="F:metal ion transmembrane transporter activity"/>
    <property type="evidence" value="ECO:0007669"/>
    <property type="project" value="InterPro"/>
</dbReference>
<dbReference type="Pfam" id="PF01169">
    <property type="entry name" value="GDT1"/>
    <property type="match status" value="2"/>
</dbReference>